<organism evidence="1 2">
    <name type="scientific">Mycena venus</name>
    <dbReference type="NCBI Taxonomy" id="2733690"/>
    <lineage>
        <taxon>Eukaryota</taxon>
        <taxon>Fungi</taxon>
        <taxon>Dikarya</taxon>
        <taxon>Basidiomycota</taxon>
        <taxon>Agaricomycotina</taxon>
        <taxon>Agaricomycetes</taxon>
        <taxon>Agaricomycetidae</taxon>
        <taxon>Agaricales</taxon>
        <taxon>Marasmiineae</taxon>
        <taxon>Mycenaceae</taxon>
        <taxon>Mycena</taxon>
    </lineage>
</organism>
<gene>
    <name evidence="1" type="ORF">MVEN_01984100</name>
</gene>
<comment type="caution">
    <text evidence="1">The sequence shown here is derived from an EMBL/GenBank/DDBJ whole genome shotgun (WGS) entry which is preliminary data.</text>
</comment>
<evidence type="ECO:0000313" key="2">
    <source>
        <dbReference type="Proteomes" id="UP000620124"/>
    </source>
</evidence>
<dbReference type="SUPFAM" id="SSF52047">
    <property type="entry name" value="RNI-like"/>
    <property type="match status" value="1"/>
</dbReference>
<dbReference type="Proteomes" id="UP000620124">
    <property type="component" value="Unassembled WGS sequence"/>
</dbReference>
<proteinExistence type="predicted"/>
<dbReference type="OrthoDB" id="2968433at2759"/>
<keyword evidence="2" id="KW-1185">Reference proteome</keyword>
<protein>
    <submittedName>
        <fullName evidence="1">Uncharacterized protein</fullName>
    </submittedName>
</protein>
<reference evidence="1" key="1">
    <citation type="submission" date="2020-05" db="EMBL/GenBank/DDBJ databases">
        <title>Mycena genomes resolve the evolution of fungal bioluminescence.</title>
        <authorList>
            <person name="Tsai I.J."/>
        </authorList>
    </citation>
    <scope>NUCLEOTIDE SEQUENCE</scope>
    <source>
        <strain evidence="1">CCC161011</strain>
    </source>
</reference>
<dbReference type="AlphaFoldDB" id="A0A8H6XDF9"/>
<name>A0A8H6XDF9_9AGAR</name>
<accession>A0A8H6XDF9</accession>
<dbReference type="EMBL" id="JACAZI010000020">
    <property type="protein sequence ID" value="KAF7339077.1"/>
    <property type="molecule type" value="Genomic_DNA"/>
</dbReference>
<evidence type="ECO:0000313" key="1">
    <source>
        <dbReference type="EMBL" id="KAF7339077.1"/>
    </source>
</evidence>
<sequence>MEASSLPIQDIWDEILDYADSHTELKSFALVCRAFVSRAQMLLFHTVRAYRVGRRTALWLDGRRFPLMMSTDHLMDFYSHVPHLIGHIRELSIDQVDAKTLAPIVQISWTSLRKVSFDHCREPLGSETLDLIGTLISLPTLHEISFTSFLWESHQLRTILAKCGSAVRGLKFDLSGISDADFTHLPAPIDSHRPRITSVDLSNAGGIPDLLLHAKCPLDMSHLEHVAFLLRSSTGIPELLLNSKKTIRSLRFDGEEADIGSLDLGEFPILSHIAFWRGAQGLQNTFERSRSLNNLRTISYCHSSWDAEGPTLSLLDSIVSRSRLPALREVVVRVWASTLDSGYSDLRSAIEKKVPWLVQNGLLVVKIDRW</sequence>